<feature type="region of interest" description="Disordered" evidence="1">
    <location>
        <begin position="34"/>
        <end position="63"/>
    </location>
</feature>
<proteinExistence type="predicted"/>
<dbReference type="AlphaFoldDB" id="A0A5B7DCE5"/>
<comment type="caution">
    <text evidence="2">The sequence shown here is derived from an EMBL/GenBank/DDBJ whole genome shotgun (WGS) entry which is preliminary data.</text>
</comment>
<evidence type="ECO:0000256" key="1">
    <source>
        <dbReference type="SAM" id="MobiDB-lite"/>
    </source>
</evidence>
<evidence type="ECO:0000313" key="3">
    <source>
        <dbReference type="Proteomes" id="UP000324222"/>
    </source>
</evidence>
<gene>
    <name evidence="2" type="ORF">E2C01_011863</name>
</gene>
<keyword evidence="3" id="KW-1185">Reference proteome</keyword>
<organism evidence="2 3">
    <name type="scientific">Portunus trituberculatus</name>
    <name type="common">Swimming crab</name>
    <name type="synonym">Neptunus trituberculatus</name>
    <dbReference type="NCBI Taxonomy" id="210409"/>
    <lineage>
        <taxon>Eukaryota</taxon>
        <taxon>Metazoa</taxon>
        <taxon>Ecdysozoa</taxon>
        <taxon>Arthropoda</taxon>
        <taxon>Crustacea</taxon>
        <taxon>Multicrustacea</taxon>
        <taxon>Malacostraca</taxon>
        <taxon>Eumalacostraca</taxon>
        <taxon>Eucarida</taxon>
        <taxon>Decapoda</taxon>
        <taxon>Pleocyemata</taxon>
        <taxon>Brachyura</taxon>
        <taxon>Eubrachyura</taxon>
        <taxon>Portunoidea</taxon>
        <taxon>Portunidae</taxon>
        <taxon>Portuninae</taxon>
        <taxon>Portunus</taxon>
    </lineage>
</organism>
<dbReference type="Proteomes" id="UP000324222">
    <property type="component" value="Unassembled WGS sequence"/>
</dbReference>
<evidence type="ECO:0000313" key="2">
    <source>
        <dbReference type="EMBL" id="MPC18963.1"/>
    </source>
</evidence>
<dbReference type="EMBL" id="VSRR010000725">
    <property type="protein sequence ID" value="MPC18963.1"/>
    <property type="molecule type" value="Genomic_DNA"/>
</dbReference>
<sequence>MRYSRRCDRCKLDVRGEAKRKVAEDQFSDVLRTLQPRPARAHPSATSTHAARPLNPAPPSPLRPTLTFPLVMTPFPLPLSSLILRHRRCRPLPVQRGKKAPLAASSSDVPGERFYVKPYKLSCSRALKPWQEGKC</sequence>
<protein>
    <submittedName>
        <fullName evidence="2">Uncharacterized protein</fullName>
    </submittedName>
</protein>
<accession>A0A5B7DCE5</accession>
<reference evidence="2 3" key="1">
    <citation type="submission" date="2019-05" db="EMBL/GenBank/DDBJ databases">
        <title>Another draft genome of Portunus trituberculatus and its Hox gene families provides insights of decapod evolution.</title>
        <authorList>
            <person name="Jeong J.-H."/>
            <person name="Song I."/>
            <person name="Kim S."/>
            <person name="Choi T."/>
            <person name="Kim D."/>
            <person name="Ryu S."/>
            <person name="Kim W."/>
        </authorList>
    </citation>
    <scope>NUCLEOTIDE SEQUENCE [LARGE SCALE GENOMIC DNA]</scope>
    <source>
        <tissue evidence="2">Muscle</tissue>
    </source>
</reference>
<name>A0A5B7DCE5_PORTR</name>